<dbReference type="Pfam" id="PF13596">
    <property type="entry name" value="PAS_10"/>
    <property type="match status" value="1"/>
</dbReference>
<feature type="domain" description="DUF438" evidence="2">
    <location>
        <begin position="114"/>
        <end position="178"/>
    </location>
</feature>
<dbReference type="InterPro" id="IPR012312">
    <property type="entry name" value="Hemerythrin-like"/>
</dbReference>
<proteinExistence type="predicted"/>
<sequence>MKKTLDLKKTVYELVAADPEVKDVMVALGFKDITKPLALDTVGKIMTIPKGAAIKGIDLTQVISTFEERGFEIVGTTDSAEASLGLTEVADAPTPAPAAQDAPADTPEARAELLKGYVARLSAGEDLEVVRAEFVRNFESVDAAEIARAEQELIQGGAKVSDVQRLCDVHSALFHGATMQEQLIARAGAAVREKLGESAGEAGAPAKDASQETAALACSRIDGHPVNVFMRENESIAALIAAARASLASEASAQQTTEKLQDLRCATVHYARKGDLIYPLLNRTYAFSGPSEVMWSVDDEIRDELRLLAEAGPALPDFSSRADKVLTRAEEMVYKENNILFPLCAQQFSEEDWMRIYYEMSAYETCLAGGCPVWDAAEERRAELKTVGGRPAQAAHENAQKDDGAGAGLITLGSGHMTASQIEAVLDTVPMELTFVDEDNVNRYFNDGEKLFKRPDMAIDRDVFSCHPPKVETMVRQILESFRTGEQDHVDVWANKAGEPVLVRYIAVRDGSGTYLGTLECVQNMRFAEEHFKA</sequence>
<gene>
    <name evidence="4" type="ORF">INP52_06870</name>
</gene>
<dbReference type="KEGG" id="tio:INP52_06870"/>
<dbReference type="Pfam" id="PF08984">
    <property type="entry name" value="DUF1858"/>
    <property type="match status" value="1"/>
</dbReference>
<feature type="domain" description="DUF1858" evidence="3">
    <location>
        <begin position="6"/>
        <end position="62"/>
    </location>
</feature>
<dbReference type="InterPro" id="IPR038062">
    <property type="entry name" value="ScdA-like_N_sf"/>
</dbReference>
<accession>A0A7S7RTF1</accession>
<dbReference type="Gene3D" id="1.20.120.520">
    <property type="entry name" value="nmb1532 protein domain like"/>
    <property type="match status" value="1"/>
</dbReference>
<dbReference type="Pfam" id="PF01814">
    <property type="entry name" value="Hemerythrin"/>
    <property type="match status" value="1"/>
</dbReference>
<evidence type="ECO:0000313" key="4">
    <source>
        <dbReference type="EMBL" id="QOY60136.1"/>
    </source>
</evidence>
<dbReference type="InterPro" id="IPR007380">
    <property type="entry name" value="DUF438"/>
</dbReference>
<feature type="domain" description="Hemerythrin-like" evidence="1">
    <location>
        <begin position="224"/>
        <end position="344"/>
    </location>
</feature>
<dbReference type="Gene3D" id="1.10.3910.10">
    <property type="entry name" value="SP0561-like"/>
    <property type="match status" value="1"/>
</dbReference>
<dbReference type="RefSeq" id="WP_194370272.1">
    <property type="nucleotide sequence ID" value="NZ_CP063767.1"/>
</dbReference>
<dbReference type="SUPFAM" id="SSF55785">
    <property type="entry name" value="PYP-like sensor domain (PAS domain)"/>
    <property type="match status" value="1"/>
</dbReference>
<dbReference type="AlphaFoldDB" id="A0A7S7RTF1"/>
<dbReference type="Pfam" id="PF04282">
    <property type="entry name" value="DUF438"/>
    <property type="match status" value="1"/>
</dbReference>
<dbReference type="PANTHER" id="PTHR39966:SF3">
    <property type="entry name" value="DUF438 DOMAIN-CONTAINING PROTEIN"/>
    <property type="match status" value="1"/>
</dbReference>
<dbReference type="SUPFAM" id="SSF140683">
    <property type="entry name" value="SP0561-like"/>
    <property type="match status" value="1"/>
</dbReference>
<dbReference type="EMBL" id="CP063767">
    <property type="protein sequence ID" value="QOY60136.1"/>
    <property type="molecule type" value="Genomic_DNA"/>
</dbReference>
<evidence type="ECO:0000259" key="2">
    <source>
        <dbReference type="Pfam" id="PF04282"/>
    </source>
</evidence>
<dbReference type="PANTHER" id="PTHR39966">
    <property type="entry name" value="BLL2471 PROTEIN-RELATED"/>
    <property type="match status" value="1"/>
</dbReference>
<protein>
    <submittedName>
        <fullName evidence="4">DUF438 domain-containing protein</fullName>
    </submittedName>
</protein>
<name>A0A7S7RTF1_9ACTN</name>
<dbReference type="InterPro" id="IPR015077">
    <property type="entry name" value="DUF1858"/>
</dbReference>
<dbReference type="InterPro" id="IPR035965">
    <property type="entry name" value="PAS-like_dom_sf"/>
</dbReference>
<evidence type="ECO:0000313" key="5">
    <source>
        <dbReference type="Proteomes" id="UP000593735"/>
    </source>
</evidence>
<reference evidence="4 5" key="1">
    <citation type="submission" date="2020-10" db="EMBL/GenBank/DDBJ databases">
        <title>Olsenella immobilis sp.nov., isolated from the mud in a fermentation cellar used for the production of Chinese strong-flavoured liquor.</title>
        <authorList>
            <person name="Lu L."/>
        </authorList>
    </citation>
    <scope>NUCLEOTIDE SEQUENCE [LARGE SCALE GENOMIC DNA]</scope>
    <source>
        <strain evidence="4 5">LZLJ-2</strain>
    </source>
</reference>
<evidence type="ECO:0000259" key="1">
    <source>
        <dbReference type="Pfam" id="PF01814"/>
    </source>
</evidence>
<evidence type="ECO:0000259" key="3">
    <source>
        <dbReference type="Pfam" id="PF08984"/>
    </source>
</evidence>
<dbReference type="Proteomes" id="UP000593735">
    <property type="component" value="Chromosome"/>
</dbReference>
<dbReference type="GO" id="GO:0005886">
    <property type="term" value="C:plasma membrane"/>
    <property type="evidence" value="ECO:0007669"/>
    <property type="project" value="TreeGrafter"/>
</dbReference>
<organism evidence="4 5">
    <name type="scientific">Thermophilibacter immobilis</name>
    <dbReference type="NCBI Taxonomy" id="2779519"/>
    <lineage>
        <taxon>Bacteria</taxon>
        <taxon>Bacillati</taxon>
        <taxon>Actinomycetota</taxon>
        <taxon>Coriobacteriia</taxon>
        <taxon>Coriobacteriales</taxon>
        <taxon>Atopobiaceae</taxon>
        <taxon>Thermophilibacter</taxon>
    </lineage>
</organism>
<keyword evidence="5" id="KW-1185">Reference proteome</keyword>